<comment type="function">
    <text evidence="5">Acetylates the N-terminal alanine of ribosomal protein bS18.</text>
</comment>
<keyword evidence="2 5" id="KW-0963">Cytoplasm</keyword>
<evidence type="ECO:0000313" key="8">
    <source>
        <dbReference type="Proteomes" id="UP001241605"/>
    </source>
</evidence>
<proteinExistence type="inferred from homology"/>
<dbReference type="InterPro" id="IPR016181">
    <property type="entry name" value="Acyl_CoA_acyltransferase"/>
</dbReference>
<evidence type="ECO:0000256" key="4">
    <source>
        <dbReference type="ARBA" id="ARBA00023315"/>
    </source>
</evidence>
<gene>
    <name evidence="7" type="primary">rimI</name>
    <name evidence="7" type="ORF">QF118_00615</name>
</gene>
<dbReference type="GO" id="GO:0005840">
    <property type="term" value="C:ribosome"/>
    <property type="evidence" value="ECO:0007669"/>
    <property type="project" value="UniProtKB-KW"/>
</dbReference>
<comment type="similarity">
    <text evidence="1 5">Belongs to the acetyltransferase family. RimI subfamily.</text>
</comment>
<organism evidence="7 8">
    <name type="scientific">Tropicibacter oceani</name>
    <dbReference type="NCBI Taxonomy" id="3058420"/>
    <lineage>
        <taxon>Bacteria</taxon>
        <taxon>Pseudomonadati</taxon>
        <taxon>Pseudomonadota</taxon>
        <taxon>Alphaproteobacteria</taxon>
        <taxon>Rhodobacterales</taxon>
        <taxon>Roseobacteraceae</taxon>
        <taxon>Tropicibacter</taxon>
    </lineage>
</organism>
<evidence type="ECO:0000313" key="7">
    <source>
        <dbReference type="EMBL" id="WGW04073.1"/>
    </source>
</evidence>
<comment type="subcellular location">
    <subcellularLocation>
        <location evidence="5">Cytoplasm</location>
    </subcellularLocation>
</comment>
<evidence type="ECO:0000256" key="5">
    <source>
        <dbReference type="RuleBase" id="RU363094"/>
    </source>
</evidence>
<evidence type="ECO:0000256" key="3">
    <source>
        <dbReference type="ARBA" id="ARBA00022679"/>
    </source>
</evidence>
<keyword evidence="3 7" id="KW-0808">Transferase</keyword>
<comment type="catalytic activity">
    <reaction evidence="5">
        <text>N-terminal L-alanyl-[ribosomal protein bS18] + acetyl-CoA = N-terminal N(alpha)-acetyl-L-alanyl-[ribosomal protein bS18] + CoA + H(+)</text>
        <dbReference type="Rhea" id="RHEA:43756"/>
        <dbReference type="Rhea" id="RHEA-COMP:10676"/>
        <dbReference type="Rhea" id="RHEA-COMP:10677"/>
        <dbReference type="ChEBI" id="CHEBI:15378"/>
        <dbReference type="ChEBI" id="CHEBI:57287"/>
        <dbReference type="ChEBI" id="CHEBI:57288"/>
        <dbReference type="ChEBI" id="CHEBI:64718"/>
        <dbReference type="ChEBI" id="CHEBI:83683"/>
        <dbReference type="EC" id="2.3.1.266"/>
    </reaction>
</comment>
<feature type="domain" description="N-acetyltransferase" evidence="6">
    <location>
        <begin position="1"/>
        <end position="137"/>
    </location>
</feature>
<reference evidence="7 8" key="1">
    <citation type="submission" date="2023-05" db="EMBL/GenBank/DDBJ databases">
        <title>YMD87, complete Genome.</title>
        <authorList>
            <person name="Zhang J."/>
            <person name="Xu X."/>
        </authorList>
    </citation>
    <scope>NUCLEOTIDE SEQUENCE [LARGE SCALE GENOMIC DNA]</scope>
    <source>
        <strain evidence="7 8">YMD87</strain>
    </source>
</reference>
<dbReference type="InterPro" id="IPR006464">
    <property type="entry name" value="AcTrfase_RimI/Ard1"/>
</dbReference>
<dbReference type="Pfam" id="PF00583">
    <property type="entry name" value="Acetyltransf_1"/>
    <property type="match status" value="1"/>
</dbReference>
<keyword evidence="8" id="KW-1185">Reference proteome</keyword>
<dbReference type="InterPro" id="IPR050680">
    <property type="entry name" value="YpeA/RimI_acetyltransf"/>
</dbReference>
<dbReference type="EMBL" id="CP124616">
    <property type="protein sequence ID" value="WGW04073.1"/>
    <property type="molecule type" value="Genomic_DNA"/>
</dbReference>
<sequence>MTPDTLADLCARAYRHLTPWNAAQFADTLARPEALLTCTDHAFVLGQVILDEAEILALATDPDQQRSGQASAVLAAFHTQARARGAARVFLEVSTDNTPALRFYEGQGYRQVGRRKGYYRTGAEQFADALIMARDLP</sequence>
<name>A0ABY8QJA5_9RHOB</name>
<dbReference type="Gene3D" id="3.40.630.30">
    <property type="match status" value="1"/>
</dbReference>
<dbReference type="SUPFAM" id="SSF55729">
    <property type="entry name" value="Acyl-CoA N-acyltransferases (Nat)"/>
    <property type="match status" value="1"/>
</dbReference>
<dbReference type="InterPro" id="IPR000182">
    <property type="entry name" value="GNAT_dom"/>
</dbReference>
<dbReference type="CDD" id="cd04301">
    <property type="entry name" value="NAT_SF"/>
    <property type="match status" value="1"/>
</dbReference>
<accession>A0ABY8QJA5</accession>
<evidence type="ECO:0000256" key="2">
    <source>
        <dbReference type="ARBA" id="ARBA00022490"/>
    </source>
</evidence>
<dbReference type="RefSeq" id="WP_282300704.1">
    <property type="nucleotide sequence ID" value="NZ_CP124616.1"/>
</dbReference>
<keyword evidence="7" id="KW-0689">Ribosomal protein</keyword>
<dbReference type="PANTHER" id="PTHR43420:SF44">
    <property type="entry name" value="ACETYLTRANSFERASE YPEA"/>
    <property type="match status" value="1"/>
</dbReference>
<evidence type="ECO:0000256" key="1">
    <source>
        <dbReference type="ARBA" id="ARBA00005395"/>
    </source>
</evidence>
<protein>
    <recommendedName>
        <fullName evidence="5">[Ribosomal protein bS18]-alanine N-acetyltransferase</fullName>
        <ecNumber evidence="5">2.3.1.266</ecNumber>
    </recommendedName>
</protein>
<dbReference type="GO" id="GO:0008999">
    <property type="term" value="F:protein-N-terminal-alanine acetyltransferase activity"/>
    <property type="evidence" value="ECO:0007669"/>
    <property type="project" value="UniProtKB-EC"/>
</dbReference>
<dbReference type="EC" id="2.3.1.266" evidence="5"/>
<dbReference type="PANTHER" id="PTHR43420">
    <property type="entry name" value="ACETYLTRANSFERASE"/>
    <property type="match status" value="1"/>
</dbReference>
<keyword evidence="7" id="KW-0687">Ribonucleoprotein</keyword>
<dbReference type="PROSITE" id="PS51186">
    <property type="entry name" value="GNAT"/>
    <property type="match status" value="1"/>
</dbReference>
<dbReference type="Proteomes" id="UP001241605">
    <property type="component" value="Chromosome"/>
</dbReference>
<evidence type="ECO:0000259" key="6">
    <source>
        <dbReference type="PROSITE" id="PS51186"/>
    </source>
</evidence>
<dbReference type="NCBIfam" id="TIGR01575">
    <property type="entry name" value="rimI"/>
    <property type="match status" value="1"/>
</dbReference>
<keyword evidence="4 7" id="KW-0012">Acyltransferase</keyword>